<gene>
    <name evidence="3" type="ordered locus">HCH_03548</name>
</gene>
<dbReference type="InterPro" id="IPR047262">
    <property type="entry name" value="PRX-like1"/>
</dbReference>
<accession>Q2SGD4</accession>
<dbReference type="AlphaFoldDB" id="Q2SGD4"/>
<dbReference type="GO" id="GO:0016853">
    <property type="term" value="F:isomerase activity"/>
    <property type="evidence" value="ECO:0007669"/>
    <property type="project" value="UniProtKB-KW"/>
</dbReference>
<dbReference type="GO" id="GO:0016209">
    <property type="term" value="F:antioxidant activity"/>
    <property type="evidence" value="ECO:0007669"/>
    <property type="project" value="InterPro"/>
</dbReference>
<dbReference type="GO" id="GO:0016491">
    <property type="term" value="F:oxidoreductase activity"/>
    <property type="evidence" value="ECO:0007669"/>
    <property type="project" value="InterPro"/>
</dbReference>
<reference evidence="3 4" key="1">
    <citation type="journal article" date="2005" name="Nucleic Acids Res.">
        <title>Genomic blueprint of Hahella chejuensis, a marine microbe producing an algicidal agent.</title>
        <authorList>
            <person name="Jeong H."/>
            <person name="Yim J.H."/>
            <person name="Lee C."/>
            <person name="Choi S.-H."/>
            <person name="Park Y.K."/>
            <person name="Yoon S.H."/>
            <person name="Hur C.-G."/>
            <person name="Kang H.-Y."/>
            <person name="Kim D."/>
            <person name="Lee H.H."/>
            <person name="Park K.H."/>
            <person name="Park S.-H."/>
            <person name="Park H.-S."/>
            <person name="Lee H.K."/>
            <person name="Oh T.K."/>
            <person name="Kim J.F."/>
        </authorList>
    </citation>
    <scope>NUCLEOTIDE SEQUENCE [LARGE SCALE GENOMIC DNA]</scope>
    <source>
        <strain evidence="3 4">KCTC 2396</strain>
    </source>
</reference>
<proteinExistence type="predicted"/>
<dbReference type="InterPro" id="IPR013766">
    <property type="entry name" value="Thioredoxin_domain"/>
</dbReference>
<feature type="domain" description="Thioredoxin" evidence="2">
    <location>
        <begin position="25"/>
        <end position="177"/>
    </location>
</feature>
<protein>
    <submittedName>
        <fullName evidence="3">Thiol-disulfide isomerase and thioredoxins</fullName>
    </submittedName>
</protein>
<dbReference type="STRING" id="349521.HCH_03548"/>
<keyword evidence="3" id="KW-0413">Isomerase</keyword>
<dbReference type="PANTHER" id="PTHR43640:SF1">
    <property type="entry name" value="THIOREDOXIN-DEPENDENT PEROXIREDOXIN"/>
    <property type="match status" value="1"/>
</dbReference>
<dbReference type="OrthoDB" id="9781543at2"/>
<keyword evidence="4" id="KW-1185">Reference proteome</keyword>
<dbReference type="Proteomes" id="UP000000238">
    <property type="component" value="Chromosome"/>
</dbReference>
<feature type="chain" id="PRO_5004215407" evidence="1">
    <location>
        <begin position="24"/>
        <end position="204"/>
    </location>
</feature>
<keyword evidence="1" id="KW-0732">Signal</keyword>
<evidence type="ECO:0000256" key="1">
    <source>
        <dbReference type="SAM" id="SignalP"/>
    </source>
</evidence>
<organism evidence="3 4">
    <name type="scientific">Hahella chejuensis (strain KCTC 2396)</name>
    <dbReference type="NCBI Taxonomy" id="349521"/>
    <lineage>
        <taxon>Bacteria</taxon>
        <taxon>Pseudomonadati</taxon>
        <taxon>Pseudomonadota</taxon>
        <taxon>Gammaproteobacteria</taxon>
        <taxon>Oceanospirillales</taxon>
        <taxon>Hahellaceae</taxon>
        <taxon>Hahella</taxon>
    </lineage>
</organism>
<dbReference type="PROSITE" id="PS51352">
    <property type="entry name" value="THIOREDOXIN_2"/>
    <property type="match status" value="1"/>
</dbReference>
<evidence type="ECO:0000259" key="2">
    <source>
        <dbReference type="PROSITE" id="PS51352"/>
    </source>
</evidence>
<dbReference type="KEGG" id="hch:HCH_03548"/>
<dbReference type="HOGENOM" id="CLU_076204_3_0_6"/>
<dbReference type="SUPFAM" id="SSF52833">
    <property type="entry name" value="Thioredoxin-like"/>
    <property type="match status" value="1"/>
</dbReference>
<sequence>MKVRLLLQALSALTLAASVWTQAAPKIDVQAPGFSAIDSNGEVVNLSDYKGKYVVLEWTNHECPYVGKHYGSGNMQGLQSKYRAEDVVWLTIISSAPGTQGYVKADEANALTASRNAKPTHVVLDPDGAVGKMYDAKTTPHMYIIDPEGVLRYAGAIDSIRSANKADIAKAVNYLDKGMQSLFEGMPVDPKATPPYGCTVKYES</sequence>
<dbReference type="EMBL" id="CP000155">
    <property type="protein sequence ID" value="ABC30290.1"/>
    <property type="molecule type" value="Genomic_DNA"/>
</dbReference>
<dbReference type="eggNOG" id="COG1225">
    <property type="taxonomic scope" value="Bacteria"/>
</dbReference>
<evidence type="ECO:0000313" key="4">
    <source>
        <dbReference type="Proteomes" id="UP000000238"/>
    </source>
</evidence>
<dbReference type="Pfam" id="PF00578">
    <property type="entry name" value="AhpC-TSA"/>
    <property type="match status" value="1"/>
</dbReference>
<dbReference type="InterPro" id="IPR036249">
    <property type="entry name" value="Thioredoxin-like_sf"/>
</dbReference>
<name>Q2SGD4_HAHCH</name>
<dbReference type="InterPro" id="IPR000866">
    <property type="entry name" value="AhpC/TSA"/>
</dbReference>
<evidence type="ECO:0000313" key="3">
    <source>
        <dbReference type="EMBL" id="ABC30290.1"/>
    </source>
</evidence>
<dbReference type="Gene3D" id="3.40.30.10">
    <property type="entry name" value="Glutaredoxin"/>
    <property type="match status" value="1"/>
</dbReference>
<dbReference type="RefSeq" id="WP_011397358.1">
    <property type="nucleotide sequence ID" value="NC_007645.1"/>
</dbReference>
<dbReference type="PANTHER" id="PTHR43640">
    <property type="entry name" value="OS07G0260300 PROTEIN"/>
    <property type="match status" value="1"/>
</dbReference>
<feature type="signal peptide" evidence="1">
    <location>
        <begin position="1"/>
        <end position="23"/>
    </location>
</feature>